<dbReference type="SMART" id="SM00220">
    <property type="entry name" value="S_TKc"/>
    <property type="match status" value="1"/>
</dbReference>
<keyword evidence="5 11" id="KW-0547">Nucleotide-binding</keyword>
<keyword evidence="4" id="KW-0808">Transferase</keyword>
<comment type="similarity">
    <text evidence="1">Belongs to the protein kinase superfamily. CAMK Ser/Thr protein kinase family. CaMK subfamily.</text>
</comment>
<protein>
    <recommendedName>
        <fullName evidence="2">non-specific serine/threonine protein kinase</fullName>
        <ecNumber evidence="2">2.7.11.1</ecNumber>
    </recommendedName>
    <alternativeName>
        <fullName evidence="8">Doublecortin-like and CAM kinase-like protein</fullName>
    </alternativeName>
</protein>
<dbReference type="GO" id="GO:0035556">
    <property type="term" value="P:intracellular signal transduction"/>
    <property type="evidence" value="ECO:0007669"/>
    <property type="project" value="InterPro"/>
</dbReference>
<dbReference type="InterPro" id="IPR017441">
    <property type="entry name" value="Protein_kinase_ATP_BS"/>
</dbReference>
<dbReference type="GeneID" id="105360480"/>
<comment type="catalytic activity">
    <reaction evidence="9">
        <text>L-threonyl-[protein] + ATP = O-phospho-L-threonyl-[protein] + ADP + H(+)</text>
        <dbReference type="Rhea" id="RHEA:46608"/>
        <dbReference type="Rhea" id="RHEA-COMP:11060"/>
        <dbReference type="Rhea" id="RHEA-COMP:11605"/>
        <dbReference type="ChEBI" id="CHEBI:15378"/>
        <dbReference type="ChEBI" id="CHEBI:30013"/>
        <dbReference type="ChEBI" id="CHEBI:30616"/>
        <dbReference type="ChEBI" id="CHEBI:61977"/>
        <dbReference type="ChEBI" id="CHEBI:456216"/>
        <dbReference type="EC" id="2.7.11.1"/>
    </reaction>
</comment>
<dbReference type="InterPro" id="IPR003533">
    <property type="entry name" value="Doublecortin_dom"/>
</dbReference>
<evidence type="ECO:0000256" key="3">
    <source>
        <dbReference type="ARBA" id="ARBA00022527"/>
    </source>
</evidence>
<dbReference type="FunFam" id="3.30.200.20:FF:000315">
    <property type="entry name" value="Calcium-dependent protein kinase 3"/>
    <property type="match status" value="1"/>
</dbReference>
<sequence length="605" mass="68029">MEETMNQMSMLCIKSDNHSGDKDLNHSNIVTSVNKNLLNNSNRHSFNCIKISTTKKAKRIRFFRNGDKFYNGVVVAVTPERYRSFDSLISDLTRALISNVTLPNGVRIIYTMDGKKVQDISDLEDGKSYVVSGQGEVFKKVDYSSSTVKRGSSMSGLPSSPAINVRQITSSPLCIKAKIITLIRNGIKPRKIVRLLLNKRNSPSIEHVLEAITEVIKLDSGAARKVYALSGNQITLLEQFFGNEDIFIIYGPEKPNHEDFELDLEESKCVQGFRRGQCIKKHNGPMPKMPARKIDKRLSYTLQVRTPSPSALNFPNSLKLHYNIGHVIGDGNFAVVRQCTHKVTGICYALKIIDKYKCQGKEAMLAREVAILRQVCHPNIISLIEEQETNDHLFLIMELMKGGDLFDAIATATKFSEADASTMISHLCYALAYLHSHQIVHRDVKPENLLVQINGHRIHCLKLADFGLAQFVQEPLYTICGTPTYVAPEILAGVGYGLKIDVWAAGVILYILLCGFPPFISTENLQEKLFERILTGQYEFTSPYWNNISHSAKELISNMLQAQPELRFSAEDVLDHPWILEANQQLEYENSLNHQINIGISSISR</sequence>
<proteinExistence type="inferred from homology"/>
<dbReference type="PROSITE" id="PS50309">
    <property type="entry name" value="DC"/>
    <property type="match status" value="2"/>
</dbReference>
<evidence type="ECO:0000256" key="7">
    <source>
        <dbReference type="ARBA" id="ARBA00022840"/>
    </source>
</evidence>
<accession>A0AAJ6YCS0</accession>
<dbReference type="RefSeq" id="XP_011495691.1">
    <property type="nucleotide sequence ID" value="XM_011497389.1"/>
</dbReference>
<evidence type="ECO:0000259" key="12">
    <source>
        <dbReference type="PROSITE" id="PS50011"/>
    </source>
</evidence>
<evidence type="ECO:0000256" key="6">
    <source>
        <dbReference type="ARBA" id="ARBA00022777"/>
    </source>
</evidence>
<dbReference type="SMART" id="SM00537">
    <property type="entry name" value="DCX"/>
    <property type="match status" value="2"/>
</dbReference>
<evidence type="ECO:0000259" key="13">
    <source>
        <dbReference type="PROSITE" id="PS50309"/>
    </source>
</evidence>
<dbReference type="Gene3D" id="3.10.20.230">
    <property type="entry name" value="Doublecortin domain"/>
    <property type="match status" value="2"/>
</dbReference>
<evidence type="ECO:0000256" key="11">
    <source>
        <dbReference type="PROSITE-ProRule" id="PRU10141"/>
    </source>
</evidence>
<keyword evidence="7 11" id="KW-0067">ATP-binding</keyword>
<dbReference type="PROSITE" id="PS00107">
    <property type="entry name" value="PROTEIN_KINASE_ATP"/>
    <property type="match status" value="1"/>
</dbReference>
<evidence type="ECO:0000256" key="4">
    <source>
        <dbReference type="ARBA" id="ARBA00022679"/>
    </source>
</evidence>
<feature type="binding site" evidence="11">
    <location>
        <position position="351"/>
    </location>
    <ligand>
        <name>ATP</name>
        <dbReference type="ChEBI" id="CHEBI:30616"/>
    </ligand>
</feature>
<evidence type="ECO:0000256" key="1">
    <source>
        <dbReference type="ARBA" id="ARBA00005354"/>
    </source>
</evidence>
<feature type="domain" description="Doublecortin" evidence="13">
    <location>
        <begin position="58"/>
        <end position="144"/>
    </location>
</feature>
<evidence type="ECO:0000256" key="10">
    <source>
        <dbReference type="ARBA" id="ARBA00048679"/>
    </source>
</evidence>
<dbReference type="KEGG" id="csol:105360480"/>
<feature type="domain" description="Protein kinase" evidence="12">
    <location>
        <begin position="322"/>
        <end position="579"/>
    </location>
</feature>
<evidence type="ECO:0000256" key="2">
    <source>
        <dbReference type="ARBA" id="ARBA00012513"/>
    </source>
</evidence>
<dbReference type="AlphaFoldDB" id="A0AAJ6YCS0"/>
<dbReference type="InterPro" id="IPR008271">
    <property type="entry name" value="Ser/Thr_kinase_AS"/>
</dbReference>
<dbReference type="PROSITE" id="PS00108">
    <property type="entry name" value="PROTEIN_KINASE_ST"/>
    <property type="match status" value="1"/>
</dbReference>
<evidence type="ECO:0000256" key="5">
    <source>
        <dbReference type="ARBA" id="ARBA00022741"/>
    </source>
</evidence>
<dbReference type="GO" id="GO:0004674">
    <property type="term" value="F:protein serine/threonine kinase activity"/>
    <property type="evidence" value="ECO:0007669"/>
    <property type="project" value="UniProtKB-KW"/>
</dbReference>
<evidence type="ECO:0000256" key="9">
    <source>
        <dbReference type="ARBA" id="ARBA00047899"/>
    </source>
</evidence>
<dbReference type="EC" id="2.7.11.1" evidence="2"/>
<comment type="catalytic activity">
    <reaction evidence="10">
        <text>L-seryl-[protein] + ATP = O-phospho-L-seryl-[protein] + ADP + H(+)</text>
        <dbReference type="Rhea" id="RHEA:17989"/>
        <dbReference type="Rhea" id="RHEA-COMP:9863"/>
        <dbReference type="Rhea" id="RHEA-COMP:11604"/>
        <dbReference type="ChEBI" id="CHEBI:15378"/>
        <dbReference type="ChEBI" id="CHEBI:29999"/>
        <dbReference type="ChEBI" id="CHEBI:30616"/>
        <dbReference type="ChEBI" id="CHEBI:83421"/>
        <dbReference type="ChEBI" id="CHEBI:456216"/>
        <dbReference type="EC" id="2.7.11.1"/>
    </reaction>
</comment>
<evidence type="ECO:0000313" key="15">
    <source>
        <dbReference type="RefSeq" id="XP_011495691.1"/>
    </source>
</evidence>
<gene>
    <name evidence="15" type="primary">LOC105360480</name>
</gene>
<keyword evidence="3" id="KW-0723">Serine/threonine-protein kinase</keyword>
<keyword evidence="6 15" id="KW-0418">Kinase</keyword>
<dbReference type="InterPro" id="IPR000719">
    <property type="entry name" value="Prot_kinase_dom"/>
</dbReference>
<dbReference type="Pfam" id="PF00069">
    <property type="entry name" value="Pkinase"/>
    <property type="match status" value="1"/>
</dbReference>
<dbReference type="SUPFAM" id="SSF89837">
    <property type="entry name" value="Doublecortin (DC)"/>
    <property type="match status" value="2"/>
</dbReference>
<name>A0AAJ6YCS0_9HYME</name>
<dbReference type="Gene3D" id="3.30.200.20">
    <property type="entry name" value="Phosphorylase Kinase, domain 1"/>
    <property type="match status" value="1"/>
</dbReference>
<dbReference type="Proteomes" id="UP000695007">
    <property type="component" value="Unplaced"/>
</dbReference>
<dbReference type="GO" id="GO:0005524">
    <property type="term" value="F:ATP binding"/>
    <property type="evidence" value="ECO:0007669"/>
    <property type="project" value="UniProtKB-UniRule"/>
</dbReference>
<dbReference type="PANTHER" id="PTHR24347">
    <property type="entry name" value="SERINE/THREONINE-PROTEIN KINASE"/>
    <property type="match status" value="1"/>
</dbReference>
<dbReference type="CDD" id="cd14095">
    <property type="entry name" value="STKc_DCKL"/>
    <property type="match status" value="1"/>
</dbReference>
<dbReference type="PROSITE" id="PS50011">
    <property type="entry name" value="PROTEIN_KINASE_DOM"/>
    <property type="match status" value="1"/>
</dbReference>
<dbReference type="FunFam" id="1.10.510.10:FF:000066">
    <property type="entry name" value="Serine/threonine-protein kinase DCLK1 isoform 2"/>
    <property type="match status" value="1"/>
</dbReference>
<dbReference type="SUPFAM" id="SSF56112">
    <property type="entry name" value="Protein kinase-like (PK-like)"/>
    <property type="match status" value="1"/>
</dbReference>
<dbReference type="InterPro" id="IPR011009">
    <property type="entry name" value="Kinase-like_dom_sf"/>
</dbReference>
<feature type="domain" description="Doublecortin" evidence="13">
    <location>
        <begin position="178"/>
        <end position="261"/>
    </location>
</feature>
<dbReference type="Gene3D" id="1.10.510.10">
    <property type="entry name" value="Transferase(Phosphotransferase) domain 1"/>
    <property type="match status" value="1"/>
</dbReference>
<evidence type="ECO:0000313" key="14">
    <source>
        <dbReference type="Proteomes" id="UP000695007"/>
    </source>
</evidence>
<organism evidence="14 15">
    <name type="scientific">Ceratosolen solmsi marchali</name>
    <dbReference type="NCBI Taxonomy" id="326594"/>
    <lineage>
        <taxon>Eukaryota</taxon>
        <taxon>Metazoa</taxon>
        <taxon>Ecdysozoa</taxon>
        <taxon>Arthropoda</taxon>
        <taxon>Hexapoda</taxon>
        <taxon>Insecta</taxon>
        <taxon>Pterygota</taxon>
        <taxon>Neoptera</taxon>
        <taxon>Endopterygota</taxon>
        <taxon>Hymenoptera</taxon>
        <taxon>Apocrita</taxon>
        <taxon>Proctotrupomorpha</taxon>
        <taxon>Chalcidoidea</taxon>
        <taxon>Agaonidae</taxon>
        <taxon>Agaoninae</taxon>
        <taxon>Ceratosolen</taxon>
    </lineage>
</organism>
<dbReference type="InterPro" id="IPR036572">
    <property type="entry name" value="Doublecortin_dom_sf"/>
</dbReference>
<keyword evidence="14" id="KW-1185">Reference proteome</keyword>
<dbReference type="Pfam" id="PF03607">
    <property type="entry name" value="DCX"/>
    <property type="match status" value="2"/>
</dbReference>
<reference evidence="15" key="1">
    <citation type="submission" date="2025-08" db="UniProtKB">
        <authorList>
            <consortium name="RefSeq"/>
        </authorList>
    </citation>
    <scope>IDENTIFICATION</scope>
</reference>
<evidence type="ECO:0000256" key="8">
    <source>
        <dbReference type="ARBA" id="ARBA00031092"/>
    </source>
</evidence>